<dbReference type="EMBL" id="CARXXK010000003">
    <property type="protein sequence ID" value="CAI6360794.1"/>
    <property type="molecule type" value="Genomic_DNA"/>
</dbReference>
<keyword evidence="2" id="KW-1185">Reference proteome</keyword>
<comment type="caution">
    <text evidence="1">The sequence shown here is derived from an EMBL/GenBank/DDBJ whole genome shotgun (WGS) entry which is preliminary data.</text>
</comment>
<gene>
    <name evidence="1" type="ORF">MEUPH1_LOCUS16049</name>
</gene>
<name>A0AAV0WXJ7_9HEMI</name>
<dbReference type="AlphaFoldDB" id="A0AAV0WXJ7"/>
<dbReference type="Proteomes" id="UP001160148">
    <property type="component" value="Unassembled WGS sequence"/>
</dbReference>
<evidence type="ECO:0000313" key="1">
    <source>
        <dbReference type="EMBL" id="CAI6360794.1"/>
    </source>
</evidence>
<sequence>MHGEIERTKQTMDQRHPMYGYLRPQRRLKSRRSFIANSTTIQDSPEQHRIRKWREELKCEKPVPPSDNLPCGGNQPWIIWKTLNRLRTRIAKTKANMMKWGHGNTRKNQTYYANVAKYNEMTTYECTLAPPRCTTDDLDLANEKAIAMATHWLKQNI</sequence>
<organism evidence="1 2">
    <name type="scientific">Macrosiphum euphorbiae</name>
    <name type="common">potato aphid</name>
    <dbReference type="NCBI Taxonomy" id="13131"/>
    <lineage>
        <taxon>Eukaryota</taxon>
        <taxon>Metazoa</taxon>
        <taxon>Ecdysozoa</taxon>
        <taxon>Arthropoda</taxon>
        <taxon>Hexapoda</taxon>
        <taxon>Insecta</taxon>
        <taxon>Pterygota</taxon>
        <taxon>Neoptera</taxon>
        <taxon>Paraneoptera</taxon>
        <taxon>Hemiptera</taxon>
        <taxon>Sternorrhyncha</taxon>
        <taxon>Aphidomorpha</taxon>
        <taxon>Aphidoidea</taxon>
        <taxon>Aphididae</taxon>
        <taxon>Macrosiphini</taxon>
        <taxon>Macrosiphum</taxon>
    </lineage>
</organism>
<protein>
    <submittedName>
        <fullName evidence="1">Uncharacterized protein</fullName>
    </submittedName>
</protein>
<proteinExistence type="predicted"/>
<reference evidence="1 2" key="1">
    <citation type="submission" date="2023-01" db="EMBL/GenBank/DDBJ databases">
        <authorList>
            <person name="Whitehead M."/>
        </authorList>
    </citation>
    <scope>NUCLEOTIDE SEQUENCE [LARGE SCALE GENOMIC DNA]</scope>
</reference>
<evidence type="ECO:0000313" key="2">
    <source>
        <dbReference type="Proteomes" id="UP001160148"/>
    </source>
</evidence>
<accession>A0AAV0WXJ7</accession>